<dbReference type="InterPro" id="IPR015943">
    <property type="entry name" value="WD40/YVTN_repeat-like_dom_sf"/>
</dbReference>
<dbReference type="Gene3D" id="3.20.90.10">
    <property type="entry name" value="Tubby Protein, Chain A"/>
    <property type="match status" value="1"/>
</dbReference>
<evidence type="ECO:0000313" key="10">
    <source>
        <dbReference type="Proteomes" id="UP000095281"/>
    </source>
</evidence>
<dbReference type="InterPro" id="IPR056159">
    <property type="entry name" value="Beta-prop_IFT121_TULP_N"/>
</dbReference>
<dbReference type="PANTHER" id="PTHR16517:SF2">
    <property type="entry name" value="TUBBY-RELATED PROTEIN 4"/>
    <property type="match status" value="1"/>
</dbReference>
<evidence type="ECO:0000256" key="3">
    <source>
        <dbReference type="ARBA" id="ARBA00022490"/>
    </source>
</evidence>
<dbReference type="Pfam" id="PF24797">
    <property type="entry name" value="Beta-prop_WDR35_TULP_N"/>
    <property type="match status" value="1"/>
</dbReference>
<reference evidence="11" key="1">
    <citation type="submission" date="2016-11" db="UniProtKB">
        <authorList>
            <consortium name="WormBaseParasite"/>
        </authorList>
    </citation>
    <scope>IDENTIFICATION</scope>
</reference>
<dbReference type="PRINTS" id="PR01573">
    <property type="entry name" value="SUPERTUBBY"/>
</dbReference>
<evidence type="ECO:0000259" key="8">
    <source>
        <dbReference type="Pfam" id="PF01167"/>
    </source>
</evidence>
<evidence type="ECO:0000256" key="5">
    <source>
        <dbReference type="ARBA" id="ARBA00022737"/>
    </source>
</evidence>
<dbReference type="InterPro" id="IPR025659">
    <property type="entry name" value="Tubby-like_C"/>
</dbReference>
<evidence type="ECO:0000259" key="9">
    <source>
        <dbReference type="Pfam" id="PF24797"/>
    </source>
</evidence>
<feature type="compositionally biased region" description="Basic and acidic residues" evidence="7">
    <location>
        <begin position="1178"/>
        <end position="1187"/>
    </location>
</feature>
<feature type="region of interest" description="Disordered" evidence="7">
    <location>
        <begin position="1039"/>
        <end position="1070"/>
    </location>
</feature>
<feature type="compositionally biased region" description="Polar residues" evidence="7">
    <location>
        <begin position="1060"/>
        <end position="1070"/>
    </location>
</feature>
<dbReference type="Gene3D" id="2.130.10.10">
    <property type="entry name" value="YVTN repeat-like/Quinoprotein amine dehydrogenase"/>
    <property type="match status" value="1"/>
</dbReference>
<keyword evidence="5" id="KW-0677">Repeat</keyword>
<keyword evidence="4 6" id="KW-0853">WD repeat</keyword>
<evidence type="ECO:0000256" key="6">
    <source>
        <dbReference type="PROSITE-ProRule" id="PRU00221"/>
    </source>
</evidence>
<evidence type="ECO:0000256" key="4">
    <source>
        <dbReference type="ARBA" id="ARBA00022574"/>
    </source>
</evidence>
<keyword evidence="3" id="KW-0963">Cytoplasm</keyword>
<dbReference type="SUPFAM" id="SSF54518">
    <property type="entry name" value="Tubby C-terminal domain-like"/>
    <property type="match status" value="1"/>
</dbReference>
<dbReference type="InterPro" id="IPR036322">
    <property type="entry name" value="WD40_repeat_dom_sf"/>
</dbReference>
<evidence type="ECO:0000313" key="11">
    <source>
        <dbReference type="WBParaSite" id="MhA1_Contig492.frz3.fgene1"/>
    </source>
</evidence>
<feature type="compositionally biased region" description="Low complexity" evidence="7">
    <location>
        <begin position="1047"/>
        <end position="1059"/>
    </location>
</feature>
<dbReference type="GO" id="GO:0005737">
    <property type="term" value="C:cytoplasm"/>
    <property type="evidence" value="ECO:0007669"/>
    <property type="project" value="UniProtKB-SubCell"/>
</dbReference>
<proteinExistence type="inferred from homology"/>
<accession>A0A1I8BSL7</accession>
<dbReference type="Proteomes" id="UP000095281">
    <property type="component" value="Unplaced"/>
</dbReference>
<organism evidence="10 11">
    <name type="scientific">Meloidogyne hapla</name>
    <name type="common">Root-knot nematode worm</name>
    <dbReference type="NCBI Taxonomy" id="6305"/>
    <lineage>
        <taxon>Eukaryota</taxon>
        <taxon>Metazoa</taxon>
        <taxon>Ecdysozoa</taxon>
        <taxon>Nematoda</taxon>
        <taxon>Chromadorea</taxon>
        <taxon>Rhabditida</taxon>
        <taxon>Tylenchina</taxon>
        <taxon>Tylenchomorpha</taxon>
        <taxon>Tylenchoidea</taxon>
        <taxon>Meloidogynidae</taxon>
        <taxon>Meloidogyninae</taxon>
        <taxon>Meloidogyne</taxon>
    </lineage>
</organism>
<feature type="compositionally biased region" description="Polar residues" evidence="7">
    <location>
        <begin position="1167"/>
        <end position="1177"/>
    </location>
</feature>
<dbReference type="OMA" id="RCYCTIR"/>
<sequence length="1287" mass="145673">MKILWESRNWPGASIEQSISCLSWAPSAKEGRGLLSVGCETGSVGVTYTDLGSDHDCYKRSFFTFIHLLNYLTLQISFKIILLSYQKLHFSYNFNLRGHQSSIALIAWNRAQTKLLSCDVNGVIYLWAPNEERWTVELVNDRGFKVRDFDWSPNGASALICYEDNFVLIGSSTGQRVWSNTFLFTILSGAWAPNSQELVLGLNSGAINVLNDQGTLIAERSLFQSADQILFLNTFYEVELCSWQAPDPVILMRWSNDGTMLAVVCIPNRFKLIVFFADASLVFTIFQISTCLCKIATSKNILKDYYNMMNLRIVVLDYNGRVIHSFSAPIPNSTLSAFTWAHNDQAIVIAAKGRVATGRILRNVPSLSQLASYSIWELLGQSSKNKSCLPLPERERTLISQFDHHIIRCRIPNIERLYDVVCRPSAWRWYCTIVPVARKNLFMLCVEHMGGFVPILLGRQTNRIIPQFIISFPPHLLAKCRAAALHDSVALLDESLTSPSFLLNSNLVASRSSLAAPVVRLQHHHLLVGGPSAQVEDVGQRDAFRRESSHRNSVWRRSKRQIRRFVNRRITLQRVTTTLSSARRTPPTLVHVNSNVWCTRFKINAASGTNLPTQLAQVFYKTSVLHLQPRQMTINLFDLGVGASTTIEPRRAKRECRDHRRCESAARAPLEVRSESRWKTRTAISDDELSEGDRMLFATVIAHNKGGSVAQRIAELNNTEEYPYKRMTPKKLQNDSRFCEGLDNECEDALLGEHMEEDGLMNSEREMYENVISEFDGLRQAVNTYIMKMKQFATELEQSQSVSILDAPSYQSKSFVNPSTSKVPVAPLNKERPMPLTSTASISFVRDQKRPVTTKIMLKQQNKCNDHRQSTSTPSTREFVHQTNARPHSSPASNVLDGWQIRLKDLEFIDDDDHYHNEDRLNTQTSTLPYNQNYSTNTPFSFSQIKSSNVETCTPLMMESSFHKFESIQLNPHDVVVDANSKNNSRVSHQLNDIRAVVDKLSRLASELSATRHHSSAIHSMQSHISQRSSTKYEMLEIKHASTGQDSPSSSCSESGASSTRMLSPSGGRNKNVSVLREKVRGIARHIAQFEELIRINDLLNEISGDLRQRVHHIKVVLGEDDDCEEHLSLSSIHGPESFQKKSEKDLNGLNNIGQNCRPMLPFAVTDKSNQTKSTPQKRLDELERTTSGHKVKITSNERTEVPGTPSEPKMLVMTNKRPFWNEQSQLDFNGRVTQESAKNFQIEYQNRQVLQFGRIENGAYTLDFREPFSAIQAFAIALASITQRLK</sequence>
<feature type="domain" description="IFT121/TULP4 N-terminal" evidence="9">
    <location>
        <begin position="88"/>
        <end position="352"/>
    </location>
</feature>
<protein>
    <submittedName>
        <fullName evidence="11">WD_REPEATS_REGION domain-containing protein</fullName>
    </submittedName>
</protein>
<name>A0A1I8BSL7_MELHA</name>
<comment type="subcellular location">
    <subcellularLocation>
        <location evidence="1">Cytoplasm</location>
    </subcellularLocation>
</comment>
<dbReference type="WBParaSite" id="MhA1_Contig492.frz3.fgene1">
    <property type="protein sequence ID" value="MhA1_Contig492.frz3.fgene1"/>
    <property type="gene ID" value="MhA1_Contig492.frz3.fgene1"/>
</dbReference>
<feature type="repeat" description="WD" evidence="6">
    <location>
        <begin position="96"/>
        <end position="127"/>
    </location>
</feature>
<dbReference type="PROSITE" id="PS50082">
    <property type="entry name" value="WD_REPEATS_2"/>
    <property type="match status" value="1"/>
</dbReference>
<evidence type="ECO:0000256" key="1">
    <source>
        <dbReference type="ARBA" id="ARBA00004496"/>
    </source>
</evidence>
<dbReference type="Pfam" id="PF01167">
    <property type="entry name" value="Tub"/>
    <property type="match status" value="1"/>
</dbReference>
<dbReference type="InterPro" id="IPR000007">
    <property type="entry name" value="Tubby_C"/>
</dbReference>
<evidence type="ECO:0000256" key="2">
    <source>
        <dbReference type="ARBA" id="ARBA00007129"/>
    </source>
</evidence>
<feature type="region of interest" description="Disordered" evidence="7">
    <location>
        <begin position="1167"/>
        <end position="1189"/>
    </location>
</feature>
<evidence type="ECO:0000256" key="7">
    <source>
        <dbReference type="SAM" id="MobiDB-lite"/>
    </source>
</evidence>
<dbReference type="InterPro" id="IPR001680">
    <property type="entry name" value="WD40_rpt"/>
</dbReference>
<comment type="similarity">
    <text evidence="2">Belongs to the TUB family.</text>
</comment>
<feature type="domain" description="Tubby C-terminal" evidence="8">
    <location>
        <begin position="1170"/>
        <end position="1282"/>
    </location>
</feature>
<dbReference type="PANTHER" id="PTHR16517">
    <property type="entry name" value="TUBBY-RELATED"/>
    <property type="match status" value="1"/>
</dbReference>
<dbReference type="SUPFAM" id="SSF50978">
    <property type="entry name" value="WD40 repeat-like"/>
    <property type="match status" value="1"/>
</dbReference>
<keyword evidence="10" id="KW-1185">Reference proteome</keyword>